<gene>
    <name evidence="3" type="ORF">HRI96_06835</name>
</gene>
<evidence type="ECO:0000313" key="3">
    <source>
        <dbReference type="EMBL" id="QTQ11933.1"/>
    </source>
</evidence>
<protein>
    <recommendedName>
        <fullName evidence="5">Tetratricopeptide repeat protein</fullName>
    </recommendedName>
</protein>
<evidence type="ECO:0000256" key="2">
    <source>
        <dbReference type="SAM" id="SignalP"/>
    </source>
</evidence>
<feature type="signal peptide" evidence="2">
    <location>
        <begin position="1"/>
        <end position="22"/>
    </location>
</feature>
<reference evidence="3" key="2">
    <citation type="journal article" date="2021" name="Microbiol. Resour. Announc.">
        <title>Complete Genome Sequences of Three Human Oral Treponema parvum Isolates.</title>
        <authorList>
            <person name="Zeng H."/>
            <person name="Watt R.M."/>
        </authorList>
    </citation>
    <scope>NUCLEOTIDE SEQUENCE</scope>
    <source>
        <strain evidence="3">ATCC 700773</strain>
    </source>
</reference>
<feature type="coiled-coil region" evidence="1">
    <location>
        <begin position="63"/>
        <end position="90"/>
    </location>
</feature>
<proteinExistence type="predicted"/>
<sequence length="1025" mass="115445">MKKICLVFTVLFSLFSSFGVGADDTEVVDLKAIDAKIKETDYNQALLMLEAYIKRSPDKFDAAQKRIRKIMKAREEYASLSKELIDVIRNEPENNQKKLDIIARLEALEKSPTAEALAFISQAKIAAQFTYYRSVFNNLMEIGSALVAEEKYVEAVNKIREGFYLYQDEFFASTSDTEITDLVKKSLFSVDTAISSLPAVQDDLNNACKNFIEAVKSDDYNRSMDAFASVRHEFGRFATVRNTVFDSGLIFESAFSDMKKLDPKLTDSSFLPFVSRLTLGRTSDPDSGMVGAMDAQWNTLTEQMKNSVYEQMVAQSKTFEESLGGEKVFTSGDGVRSDILFSIKDFALLAKEVNGLYTFKNSRHKGENIYPQYDYSMQFVTSLSENILKQLDLIALQRREKSRSESIVLPQDIVLAFRSEKTNYGNLKFSIAPVFEKIKTDSENIINSQWFASKGILPEKISESPPEETSRITAGVFIADEALSWQTAENILLFLCTKTASLAESEAVKDCKEGASYFAAVGDLIADRYETQYAWAENLMTLSAENKTAPDGKVLEAGSYPEEALALVSGLKPSVLSDRALLSDSEKILESKAEYQNYFADSKKILSDSIERLDRLNLRGTEISERAQERILLAESASNEGDLRYEQSVRALNRSDFNGAREYLQRSRLKYNESLSYQESQSLRASSNEKLLKLGERIASKENEVVVAEVRQLKSQARNEYYAGNFEEAENLLVRARTRWATTNIDEDVEINNLYSMVITALSMQTGRTILPTAPLYPEMSQILSIANQYYDRGRELMASGRKAEAEAVLQQSKDKLHELQLVYPLNQEASLLTLRINKLIDEDAFNDMFRRRVDSARSDYKNPSLRQRAYADLLDLYTINPGYPGLKQLIYDVEIEIGIRQRPVDRAVLARSSALTSDARKIVDTSRNEVELRRALSLVDEAISLNPQNSDAITLKDRIQVSIGGKATVVLSAEDEMLYQQAIQELQNNNIIGAYALVQRLLQSPVNSRSAKVLDLQKKVQALL</sequence>
<keyword evidence="2" id="KW-0732">Signal</keyword>
<evidence type="ECO:0008006" key="5">
    <source>
        <dbReference type="Google" id="ProtNLM"/>
    </source>
</evidence>
<name>A0A975F044_9SPIR</name>
<feature type="chain" id="PRO_5037217876" description="Tetratricopeptide repeat protein" evidence="2">
    <location>
        <begin position="23"/>
        <end position="1025"/>
    </location>
</feature>
<keyword evidence="1" id="KW-0175">Coiled coil</keyword>
<evidence type="ECO:0000256" key="1">
    <source>
        <dbReference type="SAM" id="Coils"/>
    </source>
</evidence>
<dbReference type="RefSeq" id="WP_210116647.1">
    <property type="nucleotide sequence ID" value="NZ_CP054257.1"/>
</dbReference>
<dbReference type="Proteomes" id="UP000671995">
    <property type="component" value="Chromosome"/>
</dbReference>
<accession>A0A975F044</accession>
<evidence type="ECO:0000313" key="4">
    <source>
        <dbReference type="Proteomes" id="UP000671995"/>
    </source>
</evidence>
<organism evidence="3 4">
    <name type="scientific">Treponema parvum</name>
    <dbReference type="NCBI Taxonomy" id="138851"/>
    <lineage>
        <taxon>Bacteria</taxon>
        <taxon>Pseudomonadati</taxon>
        <taxon>Spirochaetota</taxon>
        <taxon>Spirochaetia</taxon>
        <taxon>Spirochaetales</taxon>
        <taxon>Treponemataceae</taxon>
        <taxon>Treponema</taxon>
    </lineage>
</organism>
<dbReference type="AlphaFoldDB" id="A0A975F044"/>
<reference evidence="3" key="1">
    <citation type="submission" date="2020-05" db="EMBL/GenBank/DDBJ databases">
        <authorList>
            <person name="Zeng H."/>
            <person name="Chan Y.K."/>
            <person name="Watt R.M."/>
        </authorList>
    </citation>
    <scope>NUCLEOTIDE SEQUENCE</scope>
    <source>
        <strain evidence="3">ATCC 700773</strain>
    </source>
</reference>
<dbReference type="EMBL" id="CP054257">
    <property type="protein sequence ID" value="QTQ11933.1"/>
    <property type="molecule type" value="Genomic_DNA"/>
</dbReference>